<keyword evidence="1" id="KW-1133">Transmembrane helix</keyword>
<dbReference type="EMBL" id="VFPP01000001">
    <property type="protein sequence ID" value="TQM82396.1"/>
    <property type="molecule type" value="Genomic_DNA"/>
</dbReference>
<name>A0A543JHV2_9PSEU</name>
<reference evidence="2 3" key="1">
    <citation type="submission" date="2019-06" db="EMBL/GenBank/DDBJ databases">
        <title>Sequencing the genomes of 1000 actinobacteria strains.</title>
        <authorList>
            <person name="Klenk H.-P."/>
        </authorList>
    </citation>
    <scope>NUCLEOTIDE SEQUENCE [LARGE SCALE GENOMIC DNA]</scope>
    <source>
        <strain evidence="2 3">DSM 45456</strain>
    </source>
</reference>
<comment type="caution">
    <text evidence="2">The sequence shown here is derived from an EMBL/GenBank/DDBJ whole genome shotgun (WGS) entry which is preliminary data.</text>
</comment>
<accession>A0A543JHV2</accession>
<evidence type="ECO:0000256" key="1">
    <source>
        <dbReference type="SAM" id="Phobius"/>
    </source>
</evidence>
<dbReference type="OrthoDB" id="3696936at2"/>
<keyword evidence="1" id="KW-0812">Transmembrane</keyword>
<feature type="transmembrane region" description="Helical" evidence="1">
    <location>
        <begin position="43"/>
        <end position="67"/>
    </location>
</feature>
<gene>
    <name evidence="2" type="ORF">FHX81_4800</name>
</gene>
<keyword evidence="3" id="KW-1185">Reference proteome</keyword>
<protein>
    <submittedName>
        <fullName evidence="2">Uncharacterized protein</fullName>
    </submittedName>
</protein>
<proteinExistence type="predicted"/>
<evidence type="ECO:0000313" key="3">
    <source>
        <dbReference type="Proteomes" id="UP000316628"/>
    </source>
</evidence>
<organism evidence="2 3">
    <name type="scientific">Saccharothrix saharensis</name>
    <dbReference type="NCBI Taxonomy" id="571190"/>
    <lineage>
        <taxon>Bacteria</taxon>
        <taxon>Bacillati</taxon>
        <taxon>Actinomycetota</taxon>
        <taxon>Actinomycetes</taxon>
        <taxon>Pseudonocardiales</taxon>
        <taxon>Pseudonocardiaceae</taxon>
        <taxon>Saccharothrix</taxon>
    </lineage>
</organism>
<dbReference type="Proteomes" id="UP000316628">
    <property type="component" value="Unassembled WGS sequence"/>
</dbReference>
<evidence type="ECO:0000313" key="2">
    <source>
        <dbReference type="EMBL" id="TQM82396.1"/>
    </source>
</evidence>
<dbReference type="AlphaFoldDB" id="A0A543JHV2"/>
<dbReference type="RefSeq" id="WP_141980225.1">
    <property type="nucleotide sequence ID" value="NZ_VFPP01000001.1"/>
</dbReference>
<keyword evidence="1" id="KW-0472">Membrane</keyword>
<sequence length="210" mass="22191">MSRSALWGLLIGTALMTVLILFGITLPASSADGADSPVLASVVAAGIVGVVFGGVPGTIVGAVVGAVRRRRPALPPQPMGPPPMPPPPPPPPLNDRWSAMVGRCELAVRRVHAAVATVPPSPAREWLERIAGRFAAELPDVRRIADLGRALDADQRHPVTDRLNAAVRDFTSFEDEVGRAALRLLNQSSLDAVRTDLEVLEQQLPHLGNA</sequence>